<dbReference type="PROSITE" id="PS50206">
    <property type="entry name" value="RHODANESE_3"/>
    <property type="match status" value="1"/>
</dbReference>
<evidence type="ECO:0000313" key="2">
    <source>
        <dbReference type="EMBL" id="GEK29008.1"/>
    </source>
</evidence>
<dbReference type="CDD" id="cd00158">
    <property type="entry name" value="RHOD"/>
    <property type="match status" value="1"/>
</dbReference>
<evidence type="ECO:0000259" key="1">
    <source>
        <dbReference type="PROSITE" id="PS50206"/>
    </source>
</evidence>
<dbReference type="InterPro" id="IPR036873">
    <property type="entry name" value="Rhodanese-like_dom_sf"/>
</dbReference>
<name>A0A0R2L3Q8_9LACO</name>
<dbReference type="PATRIC" id="fig|348151.3.peg.1386"/>
<dbReference type="Pfam" id="PF00581">
    <property type="entry name" value="Rhodanese"/>
    <property type="match status" value="1"/>
</dbReference>
<evidence type="ECO:0000313" key="4">
    <source>
        <dbReference type="Proteomes" id="UP000051139"/>
    </source>
</evidence>
<dbReference type="PANTHER" id="PTHR43031">
    <property type="entry name" value="FAD-DEPENDENT OXIDOREDUCTASE"/>
    <property type="match status" value="1"/>
</dbReference>
<feature type="domain" description="Rhodanese" evidence="1">
    <location>
        <begin position="18"/>
        <end position="100"/>
    </location>
</feature>
<dbReference type="Proteomes" id="UP000321429">
    <property type="component" value="Unassembled WGS sequence"/>
</dbReference>
<evidence type="ECO:0000313" key="5">
    <source>
        <dbReference type="Proteomes" id="UP000321429"/>
    </source>
</evidence>
<dbReference type="OrthoDB" id="9800872at2"/>
<proteinExistence type="predicted"/>
<dbReference type="RefSeq" id="WP_057809592.1">
    <property type="nucleotide sequence ID" value="NZ_BJUD01000027.1"/>
</dbReference>
<dbReference type="AlphaFoldDB" id="A0A0R2L3Q8"/>
<dbReference type="PANTHER" id="PTHR43031:SF16">
    <property type="entry name" value="OXIDOREDUCTASE"/>
    <property type="match status" value="1"/>
</dbReference>
<keyword evidence="4" id="KW-1185">Reference proteome</keyword>
<reference evidence="2 5" key="2">
    <citation type="submission" date="2019-07" db="EMBL/GenBank/DDBJ databases">
        <title>Whole genome shotgun sequence of Lactobacillus siliginis NBRC 101315.</title>
        <authorList>
            <person name="Hosoyama A."/>
            <person name="Uohara A."/>
            <person name="Ohji S."/>
            <person name="Ichikawa N."/>
        </authorList>
    </citation>
    <scope>NUCLEOTIDE SEQUENCE [LARGE SCALE GENOMIC DNA]</scope>
    <source>
        <strain evidence="2 5">NBRC 101315</strain>
    </source>
</reference>
<comment type="caution">
    <text evidence="3">The sequence shown here is derived from an EMBL/GenBank/DDBJ whole genome shotgun (WGS) entry which is preliminary data.</text>
</comment>
<accession>A0A0R2L3Q8</accession>
<dbReference type="Gene3D" id="3.40.250.10">
    <property type="entry name" value="Rhodanese-like domain"/>
    <property type="match status" value="1"/>
</dbReference>
<dbReference type="Proteomes" id="UP000051139">
    <property type="component" value="Unassembled WGS sequence"/>
</dbReference>
<gene>
    <name evidence="3" type="ORF">IV55_GL001347</name>
    <name evidence="2" type="ORF">LSI01_13190</name>
</gene>
<sequence>MKTVDVHELHDNLPIIGQLLDVREADEFSEGHVPTAINRPLSQINAWLSELSDKVIYTIICRSGRRSALAIEQMQLVGIDGSNVTGGTLAWQAAGFATVTE</sequence>
<evidence type="ECO:0000313" key="3">
    <source>
        <dbReference type="EMBL" id="KRN96383.1"/>
    </source>
</evidence>
<dbReference type="InterPro" id="IPR001763">
    <property type="entry name" value="Rhodanese-like_dom"/>
</dbReference>
<dbReference type="InterPro" id="IPR050229">
    <property type="entry name" value="GlpE_sulfurtransferase"/>
</dbReference>
<dbReference type="EMBL" id="BJUD01000027">
    <property type="protein sequence ID" value="GEK29008.1"/>
    <property type="molecule type" value="Genomic_DNA"/>
</dbReference>
<dbReference type="SUPFAM" id="SSF52821">
    <property type="entry name" value="Rhodanese/Cell cycle control phosphatase"/>
    <property type="match status" value="1"/>
</dbReference>
<dbReference type="STRING" id="348151.IV55_GL001347"/>
<dbReference type="SMART" id="SM00450">
    <property type="entry name" value="RHOD"/>
    <property type="match status" value="1"/>
</dbReference>
<protein>
    <recommendedName>
        <fullName evidence="1">Rhodanese domain-containing protein</fullName>
    </recommendedName>
</protein>
<organism evidence="3 4">
    <name type="scientific">Furfurilactobacillus siliginis</name>
    <dbReference type="NCBI Taxonomy" id="348151"/>
    <lineage>
        <taxon>Bacteria</taxon>
        <taxon>Bacillati</taxon>
        <taxon>Bacillota</taxon>
        <taxon>Bacilli</taxon>
        <taxon>Lactobacillales</taxon>
        <taxon>Lactobacillaceae</taxon>
        <taxon>Furfurilactobacillus</taxon>
    </lineage>
</organism>
<dbReference type="EMBL" id="JQCB01000004">
    <property type="protein sequence ID" value="KRN96383.1"/>
    <property type="molecule type" value="Genomic_DNA"/>
</dbReference>
<reference evidence="3 4" key="1">
    <citation type="journal article" date="2015" name="Genome Announc.">
        <title>Expanding the biotechnology potential of lactobacilli through comparative genomics of 213 strains and associated genera.</title>
        <authorList>
            <person name="Sun Z."/>
            <person name="Harris H.M."/>
            <person name="McCann A."/>
            <person name="Guo C."/>
            <person name="Argimon S."/>
            <person name="Zhang W."/>
            <person name="Yang X."/>
            <person name="Jeffery I.B."/>
            <person name="Cooney J.C."/>
            <person name="Kagawa T.F."/>
            <person name="Liu W."/>
            <person name="Song Y."/>
            <person name="Salvetti E."/>
            <person name="Wrobel A."/>
            <person name="Rasinkangas P."/>
            <person name="Parkhill J."/>
            <person name="Rea M.C."/>
            <person name="O'Sullivan O."/>
            <person name="Ritari J."/>
            <person name="Douillard F.P."/>
            <person name="Paul Ross R."/>
            <person name="Yang R."/>
            <person name="Briner A.E."/>
            <person name="Felis G.E."/>
            <person name="de Vos W.M."/>
            <person name="Barrangou R."/>
            <person name="Klaenhammer T.R."/>
            <person name="Caufield P.W."/>
            <person name="Cui Y."/>
            <person name="Zhang H."/>
            <person name="O'Toole P.W."/>
        </authorList>
    </citation>
    <scope>NUCLEOTIDE SEQUENCE [LARGE SCALE GENOMIC DNA]</scope>
    <source>
        <strain evidence="3 4">DSM 22696</strain>
    </source>
</reference>